<name>E6UEF5_RUMA7</name>
<dbReference type="AlphaFoldDB" id="E6UEF5"/>
<proteinExistence type="predicted"/>
<organism evidence="1 2">
    <name type="scientific">Ruminococcus albus (strain ATCC 27210 / DSM 20455 / JCM 14654 / NCDO 2250 / 7)</name>
    <dbReference type="NCBI Taxonomy" id="697329"/>
    <lineage>
        <taxon>Bacteria</taxon>
        <taxon>Bacillati</taxon>
        <taxon>Bacillota</taxon>
        <taxon>Clostridia</taxon>
        <taxon>Eubacteriales</taxon>
        <taxon>Oscillospiraceae</taxon>
        <taxon>Ruminococcus</taxon>
    </lineage>
</organism>
<dbReference type="HOGENOM" id="CLU_791990_0_0_9"/>
<dbReference type="Proteomes" id="UP000006919">
    <property type="component" value="Chromosome"/>
</dbReference>
<evidence type="ECO:0000313" key="1">
    <source>
        <dbReference type="EMBL" id="ADU20910.1"/>
    </source>
</evidence>
<dbReference type="STRING" id="697329.Rumal_0353"/>
<sequence length="365" mass="40407" precursor="true">MKKSIRAKKFIKKHLITIWLVIAAIAFCGILAYAKFSDGQNYTKRVVSTGTNDKVLFTSNLLNTSNSGHPKSVTKGFAADSYYDINIYNYDKNKVSAYYPGTINYTLSAMLVKPDASSTVYDTTVTADLNALKDVLIETHVDNTDPDNPVTTYTYHKIYIYRLIDGTPEDTPIVTLGAIDQDTMTASYDLTGEQLVPGTSGSAVESYRVILPKEVIDSDVRVKITAQPNGHSDLPSSIGGVFYIQSQNIVITTGWKGEFVDSRTKAPSEYDAFNYRISGAGTANKVLKWNSTYLQPNKQEIADLFGDGSFSASTNQETHSFPLKPDVYTYDIQFYVKDAAAREYIDGLTWEQLIAANLVTLEDPQ</sequence>
<dbReference type="KEGG" id="ral:Rumal_0353"/>
<dbReference type="EMBL" id="CP002403">
    <property type="protein sequence ID" value="ADU20910.1"/>
    <property type="molecule type" value="Genomic_DNA"/>
</dbReference>
<protein>
    <submittedName>
        <fullName evidence="1">Uncharacterized protein</fullName>
    </submittedName>
</protein>
<dbReference type="RefSeq" id="WP_013497102.1">
    <property type="nucleotide sequence ID" value="NC_014833.1"/>
</dbReference>
<reference evidence="1 2" key="1">
    <citation type="journal article" date="2011" name="J. Bacteriol.">
        <title>Complete genome of the cellulolytic ruminal bacterium Ruminococcus albus 7.</title>
        <authorList>
            <person name="Suen G."/>
            <person name="Stevenson D.M."/>
            <person name="Bruce D.C."/>
            <person name="Chertkov O."/>
            <person name="Copeland A."/>
            <person name="Cheng J.F."/>
            <person name="Detter C."/>
            <person name="Detter J.C."/>
            <person name="Goodwin L.A."/>
            <person name="Han C.S."/>
            <person name="Hauser L.J."/>
            <person name="Ivanova N.N."/>
            <person name="Kyrpides N.C."/>
            <person name="Land M.L."/>
            <person name="Lapidus A."/>
            <person name="Lucas S."/>
            <person name="Ovchinnikova G."/>
            <person name="Pitluck S."/>
            <person name="Tapia R."/>
            <person name="Woyke T."/>
            <person name="Boyum J."/>
            <person name="Mead D."/>
            <person name="Weimer P.J."/>
        </authorList>
    </citation>
    <scope>NUCLEOTIDE SEQUENCE [LARGE SCALE GENOMIC DNA]</scope>
    <source>
        <strain evidence="2">ATCC 27210 / DSM 20455 / JCM 14654 / NCDO 2250 / 7</strain>
    </source>
</reference>
<dbReference type="eggNOG" id="ENOG50342XZ">
    <property type="taxonomic scope" value="Bacteria"/>
</dbReference>
<gene>
    <name evidence="1" type="ordered locus">Rumal_0353</name>
</gene>
<evidence type="ECO:0000313" key="2">
    <source>
        <dbReference type="Proteomes" id="UP000006919"/>
    </source>
</evidence>
<dbReference type="OrthoDB" id="1827123at2"/>
<accession>E6UEF5</accession>